<sequence length="163" mass="18939">MLEIISILQNFQKKKTTKGSDKPSSFTLKKNVIYEEARKNANNAVQEGVAYIEQYRIVIEALKAQEVSQSRRLEELSLFTEQENSVRNILDQFPPLFEELSRRRAETVNDTSATLESHSIERQRSRRRLIKNATMRIEADYEHQRVVTDASALIKHYKALLLS</sequence>
<name>A0ACB8UJ18_9APHY</name>
<keyword evidence="2" id="KW-1185">Reference proteome</keyword>
<proteinExistence type="predicted"/>
<gene>
    <name evidence="1" type="ORF">BDY19DRAFT_920673</name>
</gene>
<accession>A0ACB8UJ18</accession>
<dbReference type="Proteomes" id="UP001055072">
    <property type="component" value="Unassembled WGS sequence"/>
</dbReference>
<organism evidence="1 2">
    <name type="scientific">Irpex rosettiformis</name>
    <dbReference type="NCBI Taxonomy" id="378272"/>
    <lineage>
        <taxon>Eukaryota</taxon>
        <taxon>Fungi</taxon>
        <taxon>Dikarya</taxon>
        <taxon>Basidiomycota</taxon>
        <taxon>Agaricomycotina</taxon>
        <taxon>Agaricomycetes</taxon>
        <taxon>Polyporales</taxon>
        <taxon>Irpicaceae</taxon>
        <taxon>Irpex</taxon>
    </lineage>
</organism>
<reference evidence="1" key="1">
    <citation type="journal article" date="2021" name="Environ. Microbiol.">
        <title>Gene family expansions and transcriptome signatures uncover fungal adaptations to wood decay.</title>
        <authorList>
            <person name="Hage H."/>
            <person name="Miyauchi S."/>
            <person name="Viragh M."/>
            <person name="Drula E."/>
            <person name="Min B."/>
            <person name="Chaduli D."/>
            <person name="Navarro D."/>
            <person name="Favel A."/>
            <person name="Norest M."/>
            <person name="Lesage-Meessen L."/>
            <person name="Balint B."/>
            <person name="Merenyi Z."/>
            <person name="de Eugenio L."/>
            <person name="Morin E."/>
            <person name="Martinez A.T."/>
            <person name="Baldrian P."/>
            <person name="Stursova M."/>
            <person name="Martinez M.J."/>
            <person name="Novotny C."/>
            <person name="Magnuson J.K."/>
            <person name="Spatafora J.W."/>
            <person name="Maurice S."/>
            <person name="Pangilinan J."/>
            <person name="Andreopoulos W."/>
            <person name="LaButti K."/>
            <person name="Hundley H."/>
            <person name="Na H."/>
            <person name="Kuo A."/>
            <person name="Barry K."/>
            <person name="Lipzen A."/>
            <person name="Henrissat B."/>
            <person name="Riley R."/>
            <person name="Ahrendt S."/>
            <person name="Nagy L.G."/>
            <person name="Grigoriev I.V."/>
            <person name="Martin F."/>
            <person name="Rosso M.N."/>
        </authorList>
    </citation>
    <scope>NUCLEOTIDE SEQUENCE</scope>
    <source>
        <strain evidence="1">CBS 384.51</strain>
    </source>
</reference>
<evidence type="ECO:0000313" key="1">
    <source>
        <dbReference type="EMBL" id="KAI0094074.1"/>
    </source>
</evidence>
<dbReference type="EMBL" id="MU274901">
    <property type="protein sequence ID" value="KAI0094074.1"/>
    <property type="molecule type" value="Genomic_DNA"/>
</dbReference>
<evidence type="ECO:0000313" key="2">
    <source>
        <dbReference type="Proteomes" id="UP001055072"/>
    </source>
</evidence>
<comment type="caution">
    <text evidence="1">The sequence shown here is derived from an EMBL/GenBank/DDBJ whole genome shotgun (WGS) entry which is preliminary data.</text>
</comment>
<protein>
    <submittedName>
        <fullName evidence="1">Uncharacterized protein</fullName>
    </submittedName>
</protein>